<dbReference type="PANTHER" id="PTHR37422:SF13">
    <property type="entry name" value="LIPOPOLYSACCHARIDE BIOSYNTHESIS PROTEIN PA4999-RELATED"/>
    <property type="match status" value="1"/>
</dbReference>
<dbReference type="PATRIC" id="fig|1317121.7.peg.3070"/>
<feature type="transmembrane region" description="Helical" evidence="1">
    <location>
        <begin position="425"/>
        <end position="445"/>
    </location>
</feature>
<dbReference type="EMBL" id="AQQZ01000004">
    <property type="protein sequence ID" value="KNG93864.1"/>
    <property type="molecule type" value="Genomic_DNA"/>
</dbReference>
<protein>
    <submittedName>
        <fullName evidence="2">Membrane protein</fullName>
    </submittedName>
</protein>
<dbReference type="RefSeq" id="WP_050531070.1">
    <property type="nucleotide sequence ID" value="NZ_AQQZ01000004.1"/>
</dbReference>
<feature type="transmembrane region" description="Helical" evidence="1">
    <location>
        <begin position="86"/>
        <end position="104"/>
    </location>
</feature>
<keyword evidence="1" id="KW-1133">Transmembrane helix</keyword>
<feature type="transmembrane region" description="Helical" evidence="1">
    <location>
        <begin position="60"/>
        <end position="79"/>
    </location>
</feature>
<dbReference type="STRING" id="1317121.ATO11_11930"/>
<reference evidence="2 3" key="1">
    <citation type="journal article" date="2015" name="Int. J. Syst. Evol. Microbiol.">
        <title>Aestuariivita atlantica sp. nov., isolated from deep sea sediment of the Atlantic Ocean.</title>
        <authorList>
            <person name="Li G."/>
            <person name="Lai Q."/>
            <person name="Du Y."/>
            <person name="Liu X."/>
            <person name="Sun F."/>
            <person name="Shao Z."/>
        </authorList>
    </citation>
    <scope>NUCLEOTIDE SEQUENCE [LARGE SCALE GENOMIC DNA]</scope>
    <source>
        <strain evidence="2 3">22II-S11-z3</strain>
    </source>
</reference>
<dbReference type="Proteomes" id="UP000036938">
    <property type="component" value="Unassembled WGS sequence"/>
</dbReference>
<feature type="transmembrane region" description="Helical" evidence="1">
    <location>
        <begin position="365"/>
        <end position="391"/>
    </location>
</feature>
<evidence type="ECO:0000256" key="1">
    <source>
        <dbReference type="SAM" id="Phobius"/>
    </source>
</evidence>
<feature type="transmembrane region" description="Helical" evidence="1">
    <location>
        <begin position="236"/>
        <end position="252"/>
    </location>
</feature>
<dbReference type="AlphaFoldDB" id="A0A0L1JQ17"/>
<dbReference type="PANTHER" id="PTHR37422">
    <property type="entry name" value="TEICHURONIC ACID BIOSYNTHESIS PROTEIN TUAE"/>
    <property type="match status" value="1"/>
</dbReference>
<keyword evidence="3" id="KW-1185">Reference proteome</keyword>
<accession>A0A0L1JQ17</accession>
<dbReference type="InterPro" id="IPR051533">
    <property type="entry name" value="WaaL-like"/>
</dbReference>
<feature type="transmembrane region" description="Helical" evidence="1">
    <location>
        <begin position="29"/>
        <end position="48"/>
    </location>
</feature>
<keyword evidence="1" id="KW-0812">Transmembrane</keyword>
<feature type="transmembrane region" description="Helical" evidence="1">
    <location>
        <begin position="153"/>
        <end position="171"/>
    </location>
</feature>
<sequence>MPNPLAFLMLAIWPIVTVVMFKRLGPERGVIWTLLAAYLILPELPAQYDFPLLPPLTKHTIPSLATFTCALLMFGYRGSILPHSHVGKLLLATFILSPMFTVMNNGEPVVFGEVGLPGLRTMDAVALVLTQAIMILPFLLARSFLNSGKTQRELMVAFMFAGLAYSIPMLIEVRLSPQLNQWIYGFYQHYFNQSVRFGGYRPVVFLYHGLWVAFFCMTALVCAVGLLREDRQRSKLFYFGCVVWLAGVLFLSKSLGSYLFALFLVPCVFFLGRVTQIKVAILLGLIATTYPVLKGFDLVPQQEMLEAAAAIDPDRAASLEFRFTNENTLLERAYEKPVFGWGSWGRNHILDPVNGNILTVTDGRWIIVIGVWGWVGFLAEFGLLLLPLILLWREAVAPREGEISPFIAPLSLLLGINMIDMVPNATITTLTWLLAGALTGYAEVLRAERLKEKRRSWVGLRWRPIL</sequence>
<proteinExistence type="predicted"/>
<feature type="transmembrane region" description="Helical" evidence="1">
    <location>
        <begin position="258"/>
        <end position="274"/>
    </location>
</feature>
<comment type="caution">
    <text evidence="2">The sequence shown here is derived from an EMBL/GenBank/DDBJ whole genome shotgun (WGS) entry which is preliminary data.</text>
</comment>
<keyword evidence="1" id="KW-0472">Membrane</keyword>
<gene>
    <name evidence="2" type="ORF">ATO11_11930</name>
</gene>
<evidence type="ECO:0000313" key="2">
    <source>
        <dbReference type="EMBL" id="KNG93864.1"/>
    </source>
</evidence>
<dbReference type="OrthoDB" id="7595044at2"/>
<feature type="transmembrane region" description="Helical" evidence="1">
    <location>
        <begin position="124"/>
        <end position="141"/>
    </location>
</feature>
<organism evidence="2 3">
    <name type="scientific">Pseudaestuariivita atlantica</name>
    <dbReference type="NCBI Taxonomy" id="1317121"/>
    <lineage>
        <taxon>Bacteria</taxon>
        <taxon>Pseudomonadati</taxon>
        <taxon>Pseudomonadota</taxon>
        <taxon>Alphaproteobacteria</taxon>
        <taxon>Rhodobacterales</taxon>
        <taxon>Paracoccaceae</taxon>
        <taxon>Pseudaestuariivita</taxon>
    </lineage>
</organism>
<feature type="transmembrane region" description="Helical" evidence="1">
    <location>
        <begin position="6"/>
        <end position="22"/>
    </location>
</feature>
<feature type="transmembrane region" description="Helical" evidence="1">
    <location>
        <begin position="205"/>
        <end position="227"/>
    </location>
</feature>
<evidence type="ECO:0000313" key="3">
    <source>
        <dbReference type="Proteomes" id="UP000036938"/>
    </source>
</evidence>
<name>A0A0L1JQ17_9RHOB</name>